<gene>
    <name evidence="7" type="ORF">DFH07DRAFT_945525</name>
</gene>
<keyword evidence="3" id="KW-0238">DNA-binding</keyword>
<evidence type="ECO:0000256" key="5">
    <source>
        <dbReference type="SAM" id="MobiDB-lite"/>
    </source>
</evidence>
<evidence type="ECO:0000256" key="2">
    <source>
        <dbReference type="ARBA" id="ARBA00022723"/>
    </source>
</evidence>
<dbReference type="Pfam" id="PF04082">
    <property type="entry name" value="Fungal_trans"/>
    <property type="match status" value="1"/>
</dbReference>
<evidence type="ECO:0000256" key="4">
    <source>
        <dbReference type="ARBA" id="ARBA00023242"/>
    </source>
</evidence>
<accession>A0AAD7MS70</accession>
<dbReference type="InterPro" id="IPR050987">
    <property type="entry name" value="AtrR-like"/>
</dbReference>
<reference evidence="7" key="1">
    <citation type="submission" date="2023-03" db="EMBL/GenBank/DDBJ databases">
        <title>Massive genome expansion in bonnet fungi (Mycena s.s.) driven by repeated elements and novel gene families across ecological guilds.</title>
        <authorList>
            <consortium name="Lawrence Berkeley National Laboratory"/>
            <person name="Harder C.B."/>
            <person name="Miyauchi S."/>
            <person name="Viragh M."/>
            <person name="Kuo A."/>
            <person name="Thoen E."/>
            <person name="Andreopoulos B."/>
            <person name="Lu D."/>
            <person name="Skrede I."/>
            <person name="Drula E."/>
            <person name="Henrissat B."/>
            <person name="Morin E."/>
            <person name="Kohler A."/>
            <person name="Barry K."/>
            <person name="LaButti K."/>
            <person name="Morin E."/>
            <person name="Salamov A."/>
            <person name="Lipzen A."/>
            <person name="Mereny Z."/>
            <person name="Hegedus B."/>
            <person name="Baldrian P."/>
            <person name="Stursova M."/>
            <person name="Weitz H."/>
            <person name="Taylor A."/>
            <person name="Grigoriev I.V."/>
            <person name="Nagy L.G."/>
            <person name="Martin F."/>
            <person name="Kauserud H."/>
        </authorList>
    </citation>
    <scope>NUCLEOTIDE SEQUENCE</scope>
    <source>
        <strain evidence="7">CBHHK188m</strain>
    </source>
</reference>
<evidence type="ECO:0000259" key="6">
    <source>
        <dbReference type="SMART" id="SM00906"/>
    </source>
</evidence>
<dbReference type="GO" id="GO:0006351">
    <property type="term" value="P:DNA-templated transcription"/>
    <property type="evidence" value="ECO:0007669"/>
    <property type="project" value="InterPro"/>
</dbReference>
<dbReference type="EMBL" id="JARJLG010000196">
    <property type="protein sequence ID" value="KAJ7729640.1"/>
    <property type="molecule type" value="Genomic_DNA"/>
</dbReference>
<proteinExistence type="predicted"/>
<dbReference type="GO" id="GO:0008270">
    <property type="term" value="F:zinc ion binding"/>
    <property type="evidence" value="ECO:0007669"/>
    <property type="project" value="InterPro"/>
</dbReference>
<protein>
    <submittedName>
        <fullName evidence="7">Fungal-specific transcription factor domain-containing protein</fullName>
    </submittedName>
</protein>
<sequence length="668" mass="74964">MRQQIAALEAKVQSLSVCSQPLQARPDPTPPSVFRYGTSKRSETASTDTKRPAEDDVAQDELFDRFHQISIAGIGRTRPLTPGSNHELLRPTLDDKYKFLRSSLLQERQRHFGRPGTLRRRVYWDLLPWEKELYDERPRYVYPASDLIASLLELYFSNVHPTFPVLHRPSFERSVAEGLHLTDAKFGATLLAVLAVASRYSDDPRVLVDGETSLSSGWKFIAQVPIVRKRIQRTIYQVQFYCLMTLFSLGTSAGENAWLYLGLGIRFLQHRGEHRRKRDGHKFEDELWNRAFWSLFALDCMGAASLGRPTIIHMEDCDVEPPLEVDDEYWEQGFTQPPGKPSALSFFAWFSRLCEILGDALRRLYASDKLKTRMGWTGTDWEQDTITELDSAMNAFLDSIPSHLRWDPERTVTGPFFDQSAILYVTYHYAQITIHRLYVHYLYKQNALAAPSLSICISAARSALYIAHIWLDRMQRVALPFLQNPVFVSAVVLLLNFIGSKVVDVAIANQKDLTYVKPALAVLKLAESRSQQAGRLWEMLQGFLSFGARDFVGISVVGRPPPGPASVAPGPESGELSVMPGPTMAWPVPPTSSPGNLEPPVSFASVAEEAHPQPAPTFEPGMSIEQLLADTNVLDPSAISPESESTSGNNVLGDEIMSMWMTAPTDFM</sequence>
<evidence type="ECO:0000313" key="8">
    <source>
        <dbReference type="Proteomes" id="UP001215280"/>
    </source>
</evidence>
<dbReference type="InterPro" id="IPR007219">
    <property type="entry name" value="XnlR_reg_dom"/>
</dbReference>
<dbReference type="PANTHER" id="PTHR46910">
    <property type="entry name" value="TRANSCRIPTION FACTOR PDR1"/>
    <property type="match status" value="1"/>
</dbReference>
<dbReference type="GO" id="GO:0005634">
    <property type="term" value="C:nucleus"/>
    <property type="evidence" value="ECO:0007669"/>
    <property type="project" value="UniProtKB-SubCell"/>
</dbReference>
<dbReference type="SMART" id="SM00906">
    <property type="entry name" value="Fungal_trans"/>
    <property type="match status" value="1"/>
</dbReference>
<dbReference type="Proteomes" id="UP001215280">
    <property type="component" value="Unassembled WGS sequence"/>
</dbReference>
<evidence type="ECO:0000256" key="1">
    <source>
        <dbReference type="ARBA" id="ARBA00004123"/>
    </source>
</evidence>
<feature type="domain" description="Xylanolytic transcriptional activator regulatory" evidence="6">
    <location>
        <begin position="257"/>
        <end position="328"/>
    </location>
</feature>
<dbReference type="PANTHER" id="PTHR46910:SF3">
    <property type="entry name" value="HALOTOLERANCE PROTEIN 9-RELATED"/>
    <property type="match status" value="1"/>
</dbReference>
<feature type="compositionally biased region" description="Basic and acidic residues" evidence="5">
    <location>
        <begin position="40"/>
        <end position="54"/>
    </location>
</feature>
<keyword evidence="8" id="KW-1185">Reference proteome</keyword>
<comment type="subcellular location">
    <subcellularLocation>
        <location evidence="1">Nucleus</location>
    </subcellularLocation>
</comment>
<evidence type="ECO:0000313" key="7">
    <source>
        <dbReference type="EMBL" id="KAJ7729640.1"/>
    </source>
</evidence>
<keyword evidence="4" id="KW-0539">Nucleus</keyword>
<comment type="caution">
    <text evidence="7">The sequence shown here is derived from an EMBL/GenBank/DDBJ whole genome shotgun (WGS) entry which is preliminary data.</text>
</comment>
<organism evidence="7 8">
    <name type="scientific">Mycena maculata</name>
    <dbReference type="NCBI Taxonomy" id="230809"/>
    <lineage>
        <taxon>Eukaryota</taxon>
        <taxon>Fungi</taxon>
        <taxon>Dikarya</taxon>
        <taxon>Basidiomycota</taxon>
        <taxon>Agaricomycotina</taxon>
        <taxon>Agaricomycetes</taxon>
        <taxon>Agaricomycetidae</taxon>
        <taxon>Agaricales</taxon>
        <taxon>Marasmiineae</taxon>
        <taxon>Mycenaceae</taxon>
        <taxon>Mycena</taxon>
    </lineage>
</organism>
<dbReference type="CDD" id="cd12148">
    <property type="entry name" value="fungal_TF_MHR"/>
    <property type="match status" value="1"/>
</dbReference>
<dbReference type="AlphaFoldDB" id="A0AAD7MS70"/>
<dbReference type="GO" id="GO:0003700">
    <property type="term" value="F:DNA-binding transcription factor activity"/>
    <property type="evidence" value="ECO:0007669"/>
    <property type="project" value="InterPro"/>
</dbReference>
<feature type="region of interest" description="Disordered" evidence="5">
    <location>
        <begin position="19"/>
        <end position="55"/>
    </location>
</feature>
<name>A0AAD7MS70_9AGAR</name>
<dbReference type="GO" id="GO:0003677">
    <property type="term" value="F:DNA binding"/>
    <property type="evidence" value="ECO:0007669"/>
    <property type="project" value="UniProtKB-KW"/>
</dbReference>
<evidence type="ECO:0000256" key="3">
    <source>
        <dbReference type="ARBA" id="ARBA00023125"/>
    </source>
</evidence>
<keyword evidence="2" id="KW-0479">Metal-binding</keyword>